<keyword evidence="2" id="KW-0560">Oxidoreductase</keyword>
<evidence type="ECO:0000256" key="2">
    <source>
        <dbReference type="ARBA" id="ARBA00023002"/>
    </source>
</evidence>
<evidence type="ECO:0000259" key="3">
    <source>
        <dbReference type="Pfam" id="PF05368"/>
    </source>
</evidence>
<dbReference type="EMBL" id="KZ613740">
    <property type="protein sequence ID" value="PMD66862.1"/>
    <property type="molecule type" value="Genomic_DNA"/>
</dbReference>
<organism evidence="4 5">
    <name type="scientific">Hyaloscypha bicolor E</name>
    <dbReference type="NCBI Taxonomy" id="1095630"/>
    <lineage>
        <taxon>Eukaryota</taxon>
        <taxon>Fungi</taxon>
        <taxon>Dikarya</taxon>
        <taxon>Ascomycota</taxon>
        <taxon>Pezizomycotina</taxon>
        <taxon>Leotiomycetes</taxon>
        <taxon>Helotiales</taxon>
        <taxon>Hyaloscyphaceae</taxon>
        <taxon>Hyaloscypha</taxon>
        <taxon>Hyaloscypha bicolor</taxon>
    </lineage>
</organism>
<dbReference type="PANTHER" id="PTHR47706">
    <property type="entry name" value="NMRA-LIKE FAMILY PROTEIN"/>
    <property type="match status" value="1"/>
</dbReference>
<keyword evidence="1" id="KW-0521">NADP</keyword>
<dbReference type="InterPro" id="IPR036291">
    <property type="entry name" value="NAD(P)-bd_dom_sf"/>
</dbReference>
<dbReference type="GeneID" id="36581732"/>
<dbReference type="GO" id="GO:0016491">
    <property type="term" value="F:oxidoreductase activity"/>
    <property type="evidence" value="ECO:0007669"/>
    <property type="project" value="UniProtKB-KW"/>
</dbReference>
<evidence type="ECO:0000256" key="1">
    <source>
        <dbReference type="ARBA" id="ARBA00022857"/>
    </source>
</evidence>
<dbReference type="SUPFAM" id="SSF51735">
    <property type="entry name" value="NAD(P)-binding Rossmann-fold domains"/>
    <property type="match status" value="1"/>
</dbReference>
<dbReference type="PANTHER" id="PTHR47706:SF11">
    <property type="entry name" value="ISOFLAVONE REDUCTASE FAMILY PROTEIN (AFU_ORTHOLOGUE AFUA_1G12510)"/>
    <property type="match status" value="1"/>
</dbReference>
<dbReference type="AlphaFoldDB" id="A0A2J6TV07"/>
<dbReference type="RefSeq" id="XP_024743766.1">
    <property type="nucleotide sequence ID" value="XM_024873652.1"/>
</dbReference>
<feature type="domain" description="NmrA-like" evidence="3">
    <location>
        <begin position="5"/>
        <end position="241"/>
    </location>
</feature>
<gene>
    <name evidence="4" type="ORF">K444DRAFT_516089</name>
</gene>
<proteinExistence type="predicted"/>
<dbReference type="OrthoDB" id="419598at2759"/>
<protein>
    <submittedName>
        <fullName evidence="4">NAD(P)-binding protein</fullName>
    </submittedName>
</protein>
<accession>A0A2J6TV07</accession>
<reference evidence="4 5" key="1">
    <citation type="submission" date="2016-04" db="EMBL/GenBank/DDBJ databases">
        <title>A degradative enzymes factory behind the ericoid mycorrhizal symbiosis.</title>
        <authorList>
            <consortium name="DOE Joint Genome Institute"/>
            <person name="Martino E."/>
            <person name="Morin E."/>
            <person name="Grelet G."/>
            <person name="Kuo A."/>
            <person name="Kohler A."/>
            <person name="Daghino S."/>
            <person name="Barry K."/>
            <person name="Choi C."/>
            <person name="Cichocki N."/>
            <person name="Clum A."/>
            <person name="Copeland A."/>
            <person name="Hainaut M."/>
            <person name="Haridas S."/>
            <person name="Labutti K."/>
            <person name="Lindquist E."/>
            <person name="Lipzen A."/>
            <person name="Khouja H.-R."/>
            <person name="Murat C."/>
            <person name="Ohm R."/>
            <person name="Olson A."/>
            <person name="Spatafora J."/>
            <person name="Veneault-Fourrey C."/>
            <person name="Henrissat B."/>
            <person name="Grigoriev I."/>
            <person name="Martin F."/>
            <person name="Perotto S."/>
        </authorList>
    </citation>
    <scope>NUCLEOTIDE SEQUENCE [LARGE SCALE GENOMIC DNA]</scope>
    <source>
        <strain evidence="4 5">E</strain>
    </source>
</reference>
<evidence type="ECO:0000313" key="5">
    <source>
        <dbReference type="Proteomes" id="UP000235371"/>
    </source>
</evidence>
<keyword evidence="5" id="KW-1185">Reference proteome</keyword>
<dbReference type="InterPro" id="IPR008030">
    <property type="entry name" value="NmrA-like"/>
</dbReference>
<dbReference type="Gene3D" id="3.40.50.720">
    <property type="entry name" value="NAD(P)-binding Rossmann-like Domain"/>
    <property type="match status" value="1"/>
</dbReference>
<dbReference type="STRING" id="1095630.A0A2J6TV07"/>
<dbReference type="Proteomes" id="UP000235371">
    <property type="component" value="Unassembled WGS sequence"/>
</dbReference>
<name>A0A2J6TV07_9HELO</name>
<dbReference type="InParanoid" id="A0A2J6TV07"/>
<evidence type="ECO:0000313" key="4">
    <source>
        <dbReference type="EMBL" id="PMD66862.1"/>
    </source>
</evidence>
<sequence length="317" mass="34228">MAPKKENLLLLGATGYIGTDILEQVIKAKESFGRIAILTSPSTAQNKADVLAKLKNQGVEVIIGDTSNSSDLLNAFNDIDTVISAAGRPIIAQQIDWINIAIQAPSVKRFFPSEYGTDIEYDASSANEVPHQQKLKVRAALREQEKEGKGLEYTFVVTGPFAYGYLAAGKGSLGSFDVKEKKAVVLGDGKGKISLTTDPDVGKLVVAALLHPEAARNRALRVNSFTTTPLEIVEEFEKQTGGGKWGVEFIALERARELEKKAYEEGNPYAVVFTLRRIWGEGGTLYERRDNGIIGAEEGLDDLTDAVKVAIAAQTGA</sequence>
<dbReference type="Pfam" id="PF05368">
    <property type="entry name" value="NmrA"/>
    <property type="match status" value="1"/>
</dbReference>
<dbReference type="InterPro" id="IPR051609">
    <property type="entry name" value="NmrA/Isoflavone_reductase-like"/>
</dbReference>
<dbReference type="Gene3D" id="3.90.25.10">
    <property type="entry name" value="UDP-galactose 4-epimerase, domain 1"/>
    <property type="match status" value="1"/>
</dbReference>